<evidence type="ECO:0008006" key="3">
    <source>
        <dbReference type="Google" id="ProtNLM"/>
    </source>
</evidence>
<protein>
    <recommendedName>
        <fullName evidence="3">Phytoene synthase</fullName>
    </recommendedName>
</protein>
<dbReference type="Gene3D" id="1.10.600.10">
    <property type="entry name" value="Farnesyl Diphosphate Synthase"/>
    <property type="match status" value="1"/>
</dbReference>
<accession>A0A096AKX3</accession>
<dbReference type="Proteomes" id="UP000029629">
    <property type="component" value="Unassembled WGS sequence"/>
</dbReference>
<evidence type="ECO:0000313" key="2">
    <source>
        <dbReference type="Proteomes" id="UP000029629"/>
    </source>
</evidence>
<dbReference type="EMBL" id="JRNI01000015">
    <property type="protein sequence ID" value="KGF31287.1"/>
    <property type="molecule type" value="Genomic_DNA"/>
</dbReference>
<reference evidence="1 2" key="1">
    <citation type="submission" date="2014-07" db="EMBL/GenBank/DDBJ databases">
        <authorList>
            <person name="McCorrison J."/>
            <person name="Sanka R."/>
            <person name="Torralba M."/>
            <person name="Gillis M."/>
            <person name="Haft D.H."/>
            <person name="Methe B."/>
            <person name="Sutton G."/>
            <person name="Nelson K.E."/>
        </authorList>
    </citation>
    <scope>NUCLEOTIDE SEQUENCE [LARGE SCALE GENOMIC DNA]</scope>
    <source>
        <strain evidence="1 2">DNF00040</strain>
    </source>
</reference>
<dbReference type="InterPro" id="IPR002060">
    <property type="entry name" value="Squ/phyt_synthse"/>
</dbReference>
<gene>
    <name evidence="1" type="ORF">HMPREF2130_04025</name>
</gene>
<dbReference type="InterPro" id="IPR008949">
    <property type="entry name" value="Isoprenoid_synthase_dom_sf"/>
</dbReference>
<dbReference type="GO" id="GO:0016765">
    <property type="term" value="F:transferase activity, transferring alkyl or aryl (other than methyl) groups"/>
    <property type="evidence" value="ECO:0007669"/>
    <property type="project" value="UniProtKB-ARBA"/>
</dbReference>
<dbReference type="eggNOG" id="COG1562">
    <property type="taxonomic scope" value="Bacteria"/>
</dbReference>
<evidence type="ECO:0000313" key="1">
    <source>
        <dbReference type="EMBL" id="KGF31287.1"/>
    </source>
</evidence>
<keyword evidence="2" id="KW-1185">Reference proteome</keyword>
<sequence length="296" mass="33510">MTPQEYCATKTNRPASSIYYALLTTTVEQRPHLIALLALHKEINEVLSECKEASVARIKLAWWHAEIERALAGQASHPISHALSAEGALLAPSGSDHSSLQQRHQLLSAMIKATEMDLDQGRYLDWPNLEQYLQLNAVALAKLLAWQLLGKDYQAAKHEQPVTLIAKGIGLSMIIRDVGLHNIQGRIYIPMSDLRRFNVTAHQIQQRQPGDNFNALIAFEIQRARDFFEAANRELKQLPKADVRRLRPLITLATMHKQLLQKIAKEPSLIFNHRLSLSPLRKAWIAQKHHFSANTI</sequence>
<dbReference type="OrthoDB" id="9807580at2"/>
<name>A0A096AKX3_9BURK</name>
<dbReference type="Pfam" id="PF00494">
    <property type="entry name" value="SQS_PSY"/>
    <property type="match status" value="1"/>
</dbReference>
<dbReference type="AlphaFoldDB" id="A0A096AKX3"/>
<dbReference type="SUPFAM" id="SSF48576">
    <property type="entry name" value="Terpenoid synthases"/>
    <property type="match status" value="1"/>
</dbReference>
<proteinExistence type="predicted"/>
<dbReference type="PANTHER" id="PTHR31480">
    <property type="entry name" value="BIFUNCTIONAL LYCOPENE CYCLASE/PHYTOENE SYNTHASE"/>
    <property type="match status" value="1"/>
</dbReference>
<dbReference type="RefSeq" id="WP_036558345.1">
    <property type="nucleotide sequence ID" value="NZ_JRNI01000015.1"/>
</dbReference>
<organism evidence="1 2">
    <name type="scientific">Oligella urethralis DNF00040</name>
    <dbReference type="NCBI Taxonomy" id="1401065"/>
    <lineage>
        <taxon>Bacteria</taxon>
        <taxon>Pseudomonadati</taxon>
        <taxon>Pseudomonadota</taxon>
        <taxon>Betaproteobacteria</taxon>
        <taxon>Burkholderiales</taxon>
        <taxon>Alcaligenaceae</taxon>
        <taxon>Oligella</taxon>
    </lineage>
</organism>
<comment type="caution">
    <text evidence="1">The sequence shown here is derived from an EMBL/GenBank/DDBJ whole genome shotgun (WGS) entry which is preliminary data.</text>
</comment>